<evidence type="ECO:0000256" key="2">
    <source>
        <dbReference type="ARBA" id="ARBA00022578"/>
    </source>
</evidence>
<dbReference type="GO" id="GO:0004803">
    <property type="term" value="F:transposase activity"/>
    <property type="evidence" value="ECO:0007669"/>
    <property type="project" value="InterPro"/>
</dbReference>
<dbReference type="NCBIfam" id="NF033527">
    <property type="entry name" value="transpos_Tn3"/>
    <property type="match status" value="1"/>
</dbReference>
<dbReference type="EMBL" id="VFSV01000042">
    <property type="protein sequence ID" value="TRD15477.1"/>
    <property type="molecule type" value="Genomic_DNA"/>
</dbReference>
<evidence type="ECO:0000256" key="1">
    <source>
        <dbReference type="ARBA" id="ARBA00009402"/>
    </source>
</evidence>
<sequence length="982" mass="111659">MYFFGADMEQLWSAEALRAHWVLSPEELELLKRMSLRRGLVLGYYLKSFQRYARFPRLSDPVPEAVADFLGEQLGYRGPLPSHVPDRTDRHYRRLVSHHLRLRRFDRAASGEFVEWFMAEVLPSAPQVSAFDERMTAWFLANRFIRPDQSRLDKLVAQSERQFDHRQYATISGRLALAHKHALDALLTTDEAASRFAQLARGPAGASVQAVQDAVARLEMVRAIGLPTHLMEGVHPDHIAGLARRAASEDAWDMRRRPEVVRHALLSCFCAIRATELTDDLGDLVISIIHKISARAESKVIKEYVADFRKAESKDTVLGKIVLAVDGQPEGDIPQVIYPVVSRETIRELAQSYQADTPSFTTRVHHTIRRSYARHYRRVLPVILRALTFRTSSASAEPLLEALAILTEPSDRKSQFYAESEVPFDGVIRPKWRDIVLEMGPGGVSRVNRINYEICVLQTLRDKLRTKEIWIEGAKQYCDPDQDLPPDFDTRREHYCDLLDQPQSAAQFVQALRNSMKEGLIAFDQGFPANKDVTFKSRAGGTRLSLRPLSPQTDPVGLEDLKAELARRWPMTSLLDVLKEVDLRTEFTPLFRAAGSRQTLPQEEVSRRLLLALFGIGTNIGLKAIAAGPHKVSYKELLYIRQRFIHKTALQDATRRIADATYRIRSADIWGDAGTSCASDSTQLASWDQNLMTEWHQRYGGRGVMIYWHVDKQATCVHSQLKQVSSSEVASMIEGVLHHGTDLDIDRQFVDTHGQSVVGFAFCHLLGFDLMPRLKGIASQKIARADKQADHRFANIEPICTARPIDWDLIARHYDEMIRLASALKLRTADAETILRRFTRGQTHPVFSALLELGKAVKTIFLCRYLGNAELRREIHSGLNVIERWNGVNDFIFYGNGNELVSNRRDDHEISVLSLHLLQAAMVYVNTLMIQQVLRERSWREKMTNRDMAALNPLPHGHFNPYGVFDLDMDARLPLEEMRMAA</sequence>
<dbReference type="GO" id="GO:0006313">
    <property type="term" value="P:DNA transposition"/>
    <property type="evidence" value="ECO:0007669"/>
    <property type="project" value="InterPro"/>
</dbReference>
<dbReference type="OrthoDB" id="7281829at2"/>
<accession>A0A547PMV5</accession>
<gene>
    <name evidence="7" type="ORF">FEV53_16315</name>
</gene>
<dbReference type="Proteomes" id="UP000318590">
    <property type="component" value="Unassembled WGS sequence"/>
</dbReference>
<keyword evidence="8" id="KW-1185">Reference proteome</keyword>
<dbReference type="GO" id="GO:0003677">
    <property type="term" value="F:DNA binding"/>
    <property type="evidence" value="ECO:0007669"/>
    <property type="project" value="UniProtKB-KW"/>
</dbReference>
<keyword evidence="2" id="KW-0815">Transposition</keyword>
<dbReference type="AlphaFoldDB" id="A0A547PMV5"/>
<evidence type="ECO:0000313" key="8">
    <source>
        <dbReference type="Proteomes" id="UP000318590"/>
    </source>
</evidence>
<evidence type="ECO:0000259" key="6">
    <source>
        <dbReference type="Pfam" id="PF13700"/>
    </source>
</evidence>
<comment type="caution">
    <text evidence="7">The sequence shown here is derived from an EMBL/GenBank/DDBJ whole genome shotgun (WGS) entry which is preliminary data.</text>
</comment>
<dbReference type="InterPro" id="IPR002513">
    <property type="entry name" value="Tn3_Tnp_DDE_dom"/>
</dbReference>
<name>A0A547PMV5_9RHOB</name>
<keyword evidence="4" id="KW-0233">DNA recombination</keyword>
<organism evidence="7 8">
    <name type="scientific">Palleronia caenipelagi</name>
    <dbReference type="NCBI Taxonomy" id="2489174"/>
    <lineage>
        <taxon>Bacteria</taxon>
        <taxon>Pseudomonadati</taxon>
        <taxon>Pseudomonadota</taxon>
        <taxon>Alphaproteobacteria</taxon>
        <taxon>Rhodobacterales</taxon>
        <taxon>Roseobacteraceae</taxon>
        <taxon>Palleronia</taxon>
    </lineage>
</organism>
<evidence type="ECO:0000259" key="5">
    <source>
        <dbReference type="Pfam" id="PF01526"/>
    </source>
</evidence>
<feature type="domain" description="Tn3 transposase DDE" evidence="5">
    <location>
        <begin position="576"/>
        <end position="965"/>
    </location>
</feature>
<evidence type="ECO:0000313" key="7">
    <source>
        <dbReference type="EMBL" id="TRD15477.1"/>
    </source>
</evidence>
<keyword evidence="3" id="KW-0238">DNA-binding</keyword>
<evidence type="ECO:0000256" key="3">
    <source>
        <dbReference type="ARBA" id="ARBA00023125"/>
    </source>
</evidence>
<evidence type="ECO:0000256" key="4">
    <source>
        <dbReference type="ARBA" id="ARBA00023172"/>
    </source>
</evidence>
<dbReference type="InterPro" id="IPR047653">
    <property type="entry name" value="Tn3-like_transpos"/>
</dbReference>
<dbReference type="Pfam" id="PF01526">
    <property type="entry name" value="DDE_Tnp_Tn3"/>
    <property type="match status" value="1"/>
</dbReference>
<dbReference type="InterPro" id="IPR025296">
    <property type="entry name" value="DUF4158"/>
</dbReference>
<proteinExistence type="inferred from homology"/>
<protein>
    <submittedName>
        <fullName evidence="7">Tn3 family transposase</fullName>
    </submittedName>
</protein>
<dbReference type="Pfam" id="PF13700">
    <property type="entry name" value="DUF4158"/>
    <property type="match status" value="1"/>
</dbReference>
<reference evidence="7 8" key="1">
    <citation type="submission" date="2019-06" db="EMBL/GenBank/DDBJ databases">
        <title>Paenimaribius caenipelagi gen. nov., sp. nov., isolated from a tidal flat.</title>
        <authorList>
            <person name="Yoon J.-H."/>
        </authorList>
    </citation>
    <scope>NUCLEOTIDE SEQUENCE [LARGE SCALE GENOMIC DNA]</scope>
    <source>
        <strain evidence="7 8">JBTF-M29</strain>
    </source>
</reference>
<comment type="similarity">
    <text evidence="1">Belongs to the transposase 7 family.</text>
</comment>
<feature type="domain" description="DUF4158" evidence="6">
    <location>
        <begin position="8"/>
        <end position="158"/>
    </location>
</feature>